<dbReference type="PROSITE" id="PS50011">
    <property type="entry name" value="PROTEIN_KINASE_DOM"/>
    <property type="match status" value="1"/>
</dbReference>
<accession>A0AAF0EV25</accession>
<reference evidence="12" key="1">
    <citation type="submission" date="2023-03" db="EMBL/GenBank/DDBJ databases">
        <title>Mating type loci evolution in Malassezia.</title>
        <authorList>
            <person name="Coelho M.A."/>
        </authorList>
    </citation>
    <scope>NUCLEOTIDE SEQUENCE</scope>
    <source>
        <strain evidence="12">CBS 11721</strain>
    </source>
</reference>
<dbReference type="PANTHER" id="PTHR12209">
    <property type="entry name" value="NON-SPECIFIC SERINE/THREONINE PROTEIN KINASE"/>
    <property type="match status" value="1"/>
</dbReference>
<comment type="catalytic activity">
    <reaction evidence="10">
        <text>L-seryl-[protein] + ATP = O-phospho-L-seryl-[protein] + ADP + H(+)</text>
        <dbReference type="Rhea" id="RHEA:17989"/>
        <dbReference type="Rhea" id="RHEA-COMP:9863"/>
        <dbReference type="Rhea" id="RHEA-COMP:11604"/>
        <dbReference type="ChEBI" id="CHEBI:15378"/>
        <dbReference type="ChEBI" id="CHEBI:29999"/>
        <dbReference type="ChEBI" id="CHEBI:30616"/>
        <dbReference type="ChEBI" id="CHEBI:83421"/>
        <dbReference type="ChEBI" id="CHEBI:456216"/>
        <dbReference type="EC" id="2.7.11.1"/>
    </reaction>
</comment>
<evidence type="ECO:0000256" key="1">
    <source>
        <dbReference type="ARBA" id="ARBA00010630"/>
    </source>
</evidence>
<evidence type="ECO:0000256" key="10">
    <source>
        <dbReference type="ARBA" id="ARBA00048679"/>
    </source>
</evidence>
<dbReference type="InterPro" id="IPR000719">
    <property type="entry name" value="Prot_kinase_dom"/>
</dbReference>
<dbReference type="PANTHER" id="PTHR12209:SF0">
    <property type="entry name" value="EKC_KEOPS COMPLEX SUBUNIT TP53RK"/>
    <property type="match status" value="1"/>
</dbReference>
<comment type="similarity">
    <text evidence="1">Belongs to the protein kinase superfamily. BUD32 family.</text>
</comment>
<evidence type="ECO:0000256" key="5">
    <source>
        <dbReference type="ARBA" id="ARBA00022694"/>
    </source>
</evidence>
<dbReference type="PROSITE" id="PS00109">
    <property type="entry name" value="PROTEIN_KINASE_TYR"/>
    <property type="match status" value="1"/>
</dbReference>
<evidence type="ECO:0000256" key="8">
    <source>
        <dbReference type="ARBA" id="ARBA00022840"/>
    </source>
</evidence>
<dbReference type="GO" id="GO:0005634">
    <property type="term" value="C:nucleus"/>
    <property type="evidence" value="ECO:0007669"/>
    <property type="project" value="TreeGrafter"/>
</dbReference>
<evidence type="ECO:0000256" key="3">
    <source>
        <dbReference type="ARBA" id="ARBA00022527"/>
    </source>
</evidence>
<gene>
    <name evidence="12" type="ORF">MCUN1_000285</name>
</gene>
<evidence type="ECO:0000313" key="13">
    <source>
        <dbReference type="Proteomes" id="UP001219933"/>
    </source>
</evidence>
<keyword evidence="5" id="KW-0819">tRNA processing</keyword>
<dbReference type="AlphaFoldDB" id="A0AAF0EV25"/>
<evidence type="ECO:0000256" key="9">
    <source>
        <dbReference type="ARBA" id="ARBA00047899"/>
    </source>
</evidence>
<dbReference type="Proteomes" id="UP001219933">
    <property type="component" value="Chromosome 1"/>
</dbReference>
<keyword evidence="8" id="KW-0067">ATP-binding</keyword>
<evidence type="ECO:0000256" key="7">
    <source>
        <dbReference type="ARBA" id="ARBA00022777"/>
    </source>
</evidence>
<dbReference type="FunFam" id="3.30.200.20:FF:000201">
    <property type="entry name" value="TP53-regulating kinase isoform X1"/>
    <property type="match status" value="1"/>
</dbReference>
<dbReference type="EMBL" id="CP119877">
    <property type="protein sequence ID" value="WFD33472.1"/>
    <property type="molecule type" value="Genomic_DNA"/>
</dbReference>
<protein>
    <recommendedName>
        <fullName evidence="2">non-specific serine/threonine protein kinase</fullName>
        <ecNumber evidence="2">2.7.11.1</ecNumber>
    </recommendedName>
</protein>
<evidence type="ECO:0000256" key="4">
    <source>
        <dbReference type="ARBA" id="ARBA00022679"/>
    </source>
</evidence>
<dbReference type="InterPro" id="IPR011009">
    <property type="entry name" value="Kinase-like_dom_sf"/>
</dbReference>
<dbReference type="Gene3D" id="3.30.200.20">
    <property type="entry name" value="Phosphorylase Kinase, domain 1"/>
    <property type="match status" value="1"/>
</dbReference>
<keyword evidence="6" id="KW-0547">Nucleotide-binding</keyword>
<organism evidence="12 13">
    <name type="scientific">Malassezia cuniculi</name>
    <dbReference type="NCBI Taxonomy" id="948313"/>
    <lineage>
        <taxon>Eukaryota</taxon>
        <taxon>Fungi</taxon>
        <taxon>Dikarya</taxon>
        <taxon>Basidiomycota</taxon>
        <taxon>Ustilaginomycotina</taxon>
        <taxon>Malasseziomycetes</taxon>
        <taxon>Malasseziales</taxon>
        <taxon>Malasseziaceae</taxon>
        <taxon>Malassezia</taxon>
    </lineage>
</organism>
<keyword evidence="4" id="KW-0808">Transferase</keyword>
<dbReference type="GO" id="GO:0008033">
    <property type="term" value="P:tRNA processing"/>
    <property type="evidence" value="ECO:0007669"/>
    <property type="project" value="UniProtKB-KW"/>
</dbReference>
<name>A0AAF0EV25_9BASI</name>
<keyword evidence="13" id="KW-1185">Reference proteome</keyword>
<dbReference type="GO" id="GO:0000408">
    <property type="term" value="C:EKC/KEOPS complex"/>
    <property type="evidence" value="ECO:0007669"/>
    <property type="project" value="TreeGrafter"/>
</dbReference>
<keyword evidence="3" id="KW-0723">Serine/threonine-protein kinase</keyword>
<evidence type="ECO:0000256" key="6">
    <source>
        <dbReference type="ARBA" id="ARBA00022741"/>
    </source>
</evidence>
<keyword evidence="7" id="KW-0418">Kinase</keyword>
<dbReference type="Pfam" id="PF06293">
    <property type="entry name" value="Kdo"/>
    <property type="match status" value="1"/>
</dbReference>
<dbReference type="NCBIfam" id="TIGR03724">
    <property type="entry name" value="arch_bud32"/>
    <property type="match status" value="1"/>
</dbReference>
<dbReference type="Gene3D" id="1.10.510.10">
    <property type="entry name" value="Transferase(Phosphotransferase) domain 1"/>
    <property type="match status" value="1"/>
</dbReference>
<evidence type="ECO:0000256" key="2">
    <source>
        <dbReference type="ARBA" id="ARBA00012513"/>
    </source>
</evidence>
<dbReference type="GO" id="GO:0070525">
    <property type="term" value="P:tRNA threonylcarbamoyladenosine metabolic process"/>
    <property type="evidence" value="ECO:0007669"/>
    <property type="project" value="TreeGrafter"/>
</dbReference>
<dbReference type="EC" id="2.7.11.1" evidence="2"/>
<dbReference type="GO" id="GO:0004674">
    <property type="term" value="F:protein serine/threonine kinase activity"/>
    <property type="evidence" value="ECO:0007669"/>
    <property type="project" value="UniProtKB-KW"/>
</dbReference>
<dbReference type="SUPFAM" id="SSF56112">
    <property type="entry name" value="Protein kinase-like (PK-like)"/>
    <property type="match status" value="1"/>
</dbReference>
<dbReference type="InterPro" id="IPR022495">
    <property type="entry name" value="Bud32"/>
</dbReference>
<sequence>MESACALLDLLGDDAKTVPVKQGAEARVYRAPLYTSAGTTHYVLLKHRFLKRYRHPALSAAITASRTTSEARTLVRCARAGVRVPRVEFVDETRGILGLEWIDGPSVRQWLGGIPEEGETQVAAENAPTDEEQLRVMDAVGTVLADMHCADVIHGDLTTSNMMLRPDGDSHQLVLIDFGLSSMSTFWEDKAVDLYVLEPSVPPRIGCICCTDKRIDA</sequence>
<feature type="domain" description="Protein kinase" evidence="11">
    <location>
        <begin position="1"/>
        <end position="217"/>
    </location>
</feature>
<dbReference type="InterPro" id="IPR008266">
    <property type="entry name" value="Tyr_kinase_AS"/>
</dbReference>
<proteinExistence type="inferred from homology"/>
<dbReference type="GO" id="GO:0005829">
    <property type="term" value="C:cytosol"/>
    <property type="evidence" value="ECO:0007669"/>
    <property type="project" value="TreeGrafter"/>
</dbReference>
<dbReference type="GO" id="GO:0005524">
    <property type="term" value="F:ATP binding"/>
    <property type="evidence" value="ECO:0007669"/>
    <property type="project" value="UniProtKB-KW"/>
</dbReference>
<comment type="catalytic activity">
    <reaction evidence="9">
        <text>L-threonyl-[protein] + ATP = O-phospho-L-threonyl-[protein] + ADP + H(+)</text>
        <dbReference type="Rhea" id="RHEA:46608"/>
        <dbReference type="Rhea" id="RHEA-COMP:11060"/>
        <dbReference type="Rhea" id="RHEA-COMP:11605"/>
        <dbReference type="ChEBI" id="CHEBI:15378"/>
        <dbReference type="ChEBI" id="CHEBI:30013"/>
        <dbReference type="ChEBI" id="CHEBI:30616"/>
        <dbReference type="ChEBI" id="CHEBI:61977"/>
        <dbReference type="ChEBI" id="CHEBI:456216"/>
        <dbReference type="EC" id="2.7.11.1"/>
    </reaction>
</comment>
<evidence type="ECO:0000259" key="11">
    <source>
        <dbReference type="PROSITE" id="PS50011"/>
    </source>
</evidence>
<evidence type="ECO:0000313" key="12">
    <source>
        <dbReference type="EMBL" id="WFD33472.1"/>
    </source>
</evidence>